<dbReference type="EMBL" id="BAABJP010000043">
    <property type="protein sequence ID" value="GAA5170360.1"/>
    <property type="molecule type" value="Genomic_DNA"/>
</dbReference>
<gene>
    <name evidence="1" type="ORF">GCM10023321_67440</name>
</gene>
<evidence type="ECO:0000313" key="2">
    <source>
        <dbReference type="Proteomes" id="UP001428817"/>
    </source>
</evidence>
<proteinExistence type="predicted"/>
<name>A0ABP9R1N5_9PSEU</name>
<organism evidence="1 2">
    <name type="scientific">Pseudonocardia eucalypti</name>
    <dbReference type="NCBI Taxonomy" id="648755"/>
    <lineage>
        <taxon>Bacteria</taxon>
        <taxon>Bacillati</taxon>
        <taxon>Actinomycetota</taxon>
        <taxon>Actinomycetes</taxon>
        <taxon>Pseudonocardiales</taxon>
        <taxon>Pseudonocardiaceae</taxon>
        <taxon>Pseudonocardia</taxon>
    </lineage>
</organism>
<protein>
    <submittedName>
        <fullName evidence="1">DUF2334 domain-containing protein</fullName>
    </submittedName>
</protein>
<dbReference type="InterPro" id="IPR018763">
    <property type="entry name" value="DUF2334"/>
</dbReference>
<comment type="caution">
    <text evidence="1">The sequence shown here is derived from an EMBL/GenBank/DDBJ whole genome shotgun (WGS) entry which is preliminary data.</text>
</comment>
<reference evidence="2" key="1">
    <citation type="journal article" date="2019" name="Int. J. Syst. Evol. Microbiol.">
        <title>The Global Catalogue of Microorganisms (GCM) 10K type strain sequencing project: providing services to taxonomists for standard genome sequencing and annotation.</title>
        <authorList>
            <consortium name="The Broad Institute Genomics Platform"/>
            <consortium name="The Broad Institute Genome Sequencing Center for Infectious Disease"/>
            <person name="Wu L."/>
            <person name="Ma J."/>
        </authorList>
    </citation>
    <scope>NUCLEOTIDE SEQUENCE [LARGE SCALE GENOMIC DNA]</scope>
    <source>
        <strain evidence="2">JCM 18303</strain>
    </source>
</reference>
<accession>A0ABP9R1N5</accession>
<evidence type="ECO:0000313" key="1">
    <source>
        <dbReference type="EMBL" id="GAA5170360.1"/>
    </source>
</evidence>
<dbReference type="Pfam" id="PF10096">
    <property type="entry name" value="DUF2334"/>
    <property type="match status" value="1"/>
</dbReference>
<dbReference type="Proteomes" id="UP001428817">
    <property type="component" value="Unassembled WGS sequence"/>
</dbReference>
<keyword evidence="2" id="KW-1185">Reference proteome</keyword>
<sequence length="250" mass="26876">MPATLIVSISGVSEPTLPASIEFTGELDARLAPVSWLLPPRPREGRHRADAPLIRWLRSRLPVGDALVMHGFDHAVVPAGRSWPYRRAEFAALPSHEATLRLIAATRTLDDLGLSSEVFAPPRWLASSGTLTALRRRGFRVCADSVGIRRLNGSESLLRGRVLTPGGLTAGVRAVDGPAPESTEAWRHRGLLLLASRTARRGGLVRIDVDATELHRASTRQVLLDAIDAALDAGATPATYRLPLPTPLAA</sequence>
<dbReference type="RefSeq" id="WP_185063610.1">
    <property type="nucleotide sequence ID" value="NZ_BAABJP010000043.1"/>
</dbReference>